<name>A0A1H9RVG4_9PSEU</name>
<gene>
    <name evidence="3" type="ORF">SAMN05216188_11568</name>
</gene>
<keyword evidence="4" id="KW-1185">Reference proteome</keyword>
<dbReference type="InterPro" id="IPR021401">
    <property type="entry name" value="DUF3040"/>
</dbReference>
<organism evidence="3 4">
    <name type="scientific">Lentzea xinjiangensis</name>
    <dbReference type="NCBI Taxonomy" id="402600"/>
    <lineage>
        <taxon>Bacteria</taxon>
        <taxon>Bacillati</taxon>
        <taxon>Actinomycetota</taxon>
        <taxon>Actinomycetes</taxon>
        <taxon>Pseudonocardiales</taxon>
        <taxon>Pseudonocardiaceae</taxon>
        <taxon>Lentzea</taxon>
    </lineage>
</organism>
<feature type="compositionally biased region" description="Polar residues" evidence="1">
    <location>
        <begin position="1"/>
        <end position="13"/>
    </location>
</feature>
<evidence type="ECO:0008006" key="5">
    <source>
        <dbReference type="Google" id="ProtNLM"/>
    </source>
</evidence>
<keyword evidence="2" id="KW-0472">Membrane</keyword>
<dbReference type="Pfam" id="PF11239">
    <property type="entry name" value="DUF3040"/>
    <property type="match status" value="1"/>
</dbReference>
<keyword evidence="2" id="KW-1133">Transmembrane helix</keyword>
<feature type="region of interest" description="Disordered" evidence="1">
    <location>
        <begin position="1"/>
        <end position="20"/>
    </location>
</feature>
<keyword evidence="2" id="KW-0812">Transmembrane</keyword>
<feature type="transmembrane region" description="Helical" evidence="2">
    <location>
        <begin position="118"/>
        <end position="137"/>
    </location>
</feature>
<dbReference type="STRING" id="402600.SAMN05216188_11568"/>
<sequence length="172" mass="18491">MEHATTEQPSTRAAETRYFANGDHLVEQEFDEGRPVTTTGTVRQFSCGAYTDEEYLTAETGHRIGRAGPPTAEQEGPEVDRTTEHDDERRLAGIEQELAAADPALAAALSTVSPLRRLVWPWMALAVFGTVLLLVGFLVTNAAVVLLGTGCALVGSLVVAKSPGVEETRNRI</sequence>
<dbReference type="RefSeq" id="WP_177221390.1">
    <property type="nucleotide sequence ID" value="NZ_FOFR01000015.1"/>
</dbReference>
<dbReference type="EMBL" id="FOFR01000015">
    <property type="protein sequence ID" value="SER76425.1"/>
    <property type="molecule type" value="Genomic_DNA"/>
</dbReference>
<feature type="region of interest" description="Disordered" evidence="1">
    <location>
        <begin position="61"/>
        <end position="86"/>
    </location>
</feature>
<protein>
    <recommendedName>
        <fullName evidence="5">DUF3040 domain-containing protein</fullName>
    </recommendedName>
</protein>
<accession>A0A1H9RVG4</accession>
<evidence type="ECO:0000313" key="4">
    <source>
        <dbReference type="Proteomes" id="UP000199352"/>
    </source>
</evidence>
<reference evidence="4" key="1">
    <citation type="submission" date="2016-10" db="EMBL/GenBank/DDBJ databases">
        <authorList>
            <person name="Varghese N."/>
            <person name="Submissions S."/>
        </authorList>
    </citation>
    <scope>NUCLEOTIDE SEQUENCE [LARGE SCALE GENOMIC DNA]</scope>
    <source>
        <strain evidence="4">CGMCC 4.3525</strain>
    </source>
</reference>
<dbReference type="Proteomes" id="UP000199352">
    <property type="component" value="Unassembled WGS sequence"/>
</dbReference>
<dbReference type="AlphaFoldDB" id="A0A1H9RVG4"/>
<proteinExistence type="predicted"/>
<evidence type="ECO:0000256" key="1">
    <source>
        <dbReference type="SAM" id="MobiDB-lite"/>
    </source>
</evidence>
<feature type="transmembrane region" description="Helical" evidence="2">
    <location>
        <begin position="143"/>
        <end position="160"/>
    </location>
</feature>
<evidence type="ECO:0000256" key="2">
    <source>
        <dbReference type="SAM" id="Phobius"/>
    </source>
</evidence>
<evidence type="ECO:0000313" key="3">
    <source>
        <dbReference type="EMBL" id="SER76425.1"/>
    </source>
</evidence>